<evidence type="ECO:0000313" key="3">
    <source>
        <dbReference type="Proteomes" id="UP001501759"/>
    </source>
</evidence>
<dbReference type="Proteomes" id="UP001501759">
    <property type="component" value="Unassembled WGS sequence"/>
</dbReference>
<evidence type="ECO:0000313" key="2">
    <source>
        <dbReference type="EMBL" id="GAA5016958.1"/>
    </source>
</evidence>
<comment type="caution">
    <text evidence="2">The sequence shown here is derived from an EMBL/GenBank/DDBJ whole genome shotgun (WGS) entry which is preliminary data.</text>
</comment>
<feature type="region of interest" description="Disordered" evidence="1">
    <location>
        <begin position="1"/>
        <end position="56"/>
    </location>
</feature>
<sequence length="56" mass="5679">MLVPAGAGDRAEGLVGDVPGERVTDGPGQVRTHPARAATLWPAVTTPDTGENATNQ</sequence>
<accession>A0ABP9J2P5</accession>
<dbReference type="EMBL" id="BAABKB010000016">
    <property type="protein sequence ID" value="GAA5016958.1"/>
    <property type="molecule type" value="Genomic_DNA"/>
</dbReference>
<reference evidence="3" key="1">
    <citation type="journal article" date="2019" name="Int. J. Syst. Evol. Microbiol.">
        <title>The Global Catalogue of Microorganisms (GCM) 10K type strain sequencing project: providing services to taxonomists for standard genome sequencing and annotation.</title>
        <authorList>
            <consortium name="The Broad Institute Genomics Platform"/>
            <consortium name="The Broad Institute Genome Sequencing Center for Infectious Disease"/>
            <person name="Wu L."/>
            <person name="Ma J."/>
        </authorList>
    </citation>
    <scope>NUCLEOTIDE SEQUENCE [LARGE SCALE GENOMIC DNA]</scope>
    <source>
        <strain evidence="3">JCM 18409</strain>
    </source>
</reference>
<protein>
    <submittedName>
        <fullName evidence="2">Uncharacterized protein</fullName>
    </submittedName>
</protein>
<keyword evidence="3" id="KW-1185">Reference proteome</keyword>
<name>A0ABP9J2P5_9ACTN</name>
<proteinExistence type="predicted"/>
<gene>
    <name evidence="2" type="ORF">GCM10023335_43170</name>
</gene>
<organism evidence="2 3">
    <name type="scientific">Streptomyces siamensis</name>
    <dbReference type="NCBI Taxonomy" id="1274986"/>
    <lineage>
        <taxon>Bacteria</taxon>
        <taxon>Bacillati</taxon>
        <taxon>Actinomycetota</taxon>
        <taxon>Actinomycetes</taxon>
        <taxon>Kitasatosporales</taxon>
        <taxon>Streptomycetaceae</taxon>
        <taxon>Streptomyces</taxon>
    </lineage>
</organism>
<feature type="compositionally biased region" description="Polar residues" evidence="1">
    <location>
        <begin position="46"/>
        <end position="56"/>
    </location>
</feature>
<evidence type="ECO:0000256" key="1">
    <source>
        <dbReference type="SAM" id="MobiDB-lite"/>
    </source>
</evidence>